<dbReference type="AlphaFoldDB" id="A0A397W163"/>
<dbReference type="EMBL" id="QKWP01000086">
    <property type="protein sequence ID" value="RIB27821.1"/>
    <property type="molecule type" value="Genomic_DNA"/>
</dbReference>
<reference evidence="2 3" key="1">
    <citation type="submission" date="2018-06" db="EMBL/GenBank/DDBJ databases">
        <title>Comparative genomics reveals the genomic features of Rhizophagus irregularis, R. cerebriforme, R. diaphanum and Gigaspora rosea, and their symbiotic lifestyle signature.</title>
        <authorList>
            <person name="Morin E."/>
            <person name="San Clemente H."/>
            <person name="Chen E.C.H."/>
            <person name="De La Providencia I."/>
            <person name="Hainaut M."/>
            <person name="Kuo A."/>
            <person name="Kohler A."/>
            <person name="Murat C."/>
            <person name="Tang N."/>
            <person name="Roy S."/>
            <person name="Loubradou J."/>
            <person name="Henrissat B."/>
            <person name="Grigoriev I.V."/>
            <person name="Corradi N."/>
            <person name="Roux C."/>
            <person name="Martin F.M."/>
        </authorList>
    </citation>
    <scope>NUCLEOTIDE SEQUENCE [LARGE SCALE GENOMIC DNA]</scope>
    <source>
        <strain evidence="2 3">DAOM 194757</strain>
    </source>
</reference>
<keyword evidence="3" id="KW-1185">Reference proteome</keyword>
<name>A0A397W163_9GLOM</name>
<evidence type="ECO:0000256" key="1">
    <source>
        <dbReference type="SAM" id="SignalP"/>
    </source>
</evidence>
<protein>
    <submittedName>
        <fullName evidence="2">Uncharacterized protein</fullName>
    </submittedName>
</protein>
<feature type="chain" id="PRO_5017277496" evidence="1">
    <location>
        <begin position="20"/>
        <end position="129"/>
    </location>
</feature>
<organism evidence="2 3">
    <name type="scientific">Gigaspora rosea</name>
    <dbReference type="NCBI Taxonomy" id="44941"/>
    <lineage>
        <taxon>Eukaryota</taxon>
        <taxon>Fungi</taxon>
        <taxon>Fungi incertae sedis</taxon>
        <taxon>Mucoromycota</taxon>
        <taxon>Glomeromycotina</taxon>
        <taxon>Glomeromycetes</taxon>
        <taxon>Diversisporales</taxon>
        <taxon>Gigasporaceae</taxon>
        <taxon>Gigaspora</taxon>
    </lineage>
</organism>
<feature type="signal peptide" evidence="1">
    <location>
        <begin position="1"/>
        <end position="19"/>
    </location>
</feature>
<sequence>MLKTRCIALFAFIFTYLHATLLCRAAVGDKAAATFNKLNGTAAFEQITEDAFSIYGVLNKGIDENEPDIYFIDLSGDRISFAEFNISINPPKAGPWNGTIIGDIEELNGAYIAILYDDSTIDDAFIVKE</sequence>
<dbReference type="OrthoDB" id="2370796at2759"/>
<proteinExistence type="predicted"/>
<dbReference type="Proteomes" id="UP000266673">
    <property type="component" value="Unassembled WGS sequence"/>
</dbReference>
<keyword evidence="1" id="KW-0732">Signal</keyword>
<evidence type="ECO:0000313" key="3">
    <source>
        <dbReference type="Proteomes" id="UP000266673"/>
    </source>
</evidence>
<accession>A0A397W163</accession>
<gene>
    <name evidence="2" type="ORF">C2G38_2239871</name>
</gene>
<evidence type="ECO:0000313" key="2">
    <source>
        <dbReference type="EMBL" id="RIB27821.1"/>
    </source>
</evidence>
<comment type="caution">
    <text evidence="2">The sequence shown here is derived from an EMBL/GenBank/DDBJ whole genome shotgun (WGS) entry which is preliminary data.</text>
</comment>